<dbReference type="RefSeq" id="WP_110830968.1">
    <property type="nucleotide sequence ID" value="NZ_QKLU01000004.1"/>
</dbReference>
<dbReference type="PANTHER" id="PTHR33446">
    <property type="entry name" value="PROTEIN TONB-RELATED"/>
    <property type="match status" value="1"/>
</dbReference>
<dbReference type="InterPro" id="IPR051045">
    <property type="entry name" value="TonB-dependent_transducer"/>
</dbReference>
<keyword evidence="5" id="KW-0997">Cell inner membrane</keyword>
<keyword evidence="13" id="KW-1185">Reference proteome</keyword>
<dbReference type="NCBIfam" id="TIGR01352">
    <property type="entry name" value="tonB_Cterm"/>
    <property type="match status" value="1"/>
</dbReference>
<dbReference type="GO" id="GO:0015031">
    <property type="term" value="P:protein transport"/>
    <property type="evidence" value="ECO:0007669"/>
    <property type="project" value="UniProtKB-KW"/>
</dbReference>
<sequence>MKKYIVLLTACLFFIMTGSVCGQSIDTIWYNNKWKETTVPSEHYYFRTIKSKSDHTFEVIDHFPDGKPQMVGTFTSLKPENRNGTFFYYNSAGILEEKQIYFNNMVGEVFVYKEDGKLELHKIQAEYLATLSREEKKSRYNIIEVDKEPEYVDGQEAIMKFIRENTKYPDAARKRGAYGRVMVALTIDEHGKIAGIRIAKKTDPDLDQEALRVARLIPEKFIPAMDQGKNITRDYAIPFNFQR</sequence>
<dbReference type="AlphaFoldDB" id="A0A318UCF1"/>
<comment type="similarity">
    <text evidence="2">Belongs to the TonB family.</text>
</comment>
<gene>
    <name evidence="12" type="ORF">B0O44_104225</name>
</gene>
<dbReference type="GO" id="GO:0098797">
    <property type="term" value="C:plasma membrane protein complex"/>
    <property type="evidence" value="ECO:0007669"/>
    <property type="project" value="TreeGrafter"/>
</dbReference>
<keyword evidence="4" id="KW-1003">Cell membrane</keyword>
<keyword evidence="9" id="KW-0472">Membrane</keyword>
<feature type="domain" description="TonB C-terminal" evidence="11">
    <location>
        <begin position="153"/>
        <end position="243"/>
    </location>
</feature>
<reference evidence="12 13" key="1">
    <citation type="submission" date="2018-06" db="EMBL/GenBank/DDBJ databases">
        <title>Genomic Encyclopedia of Archaeal and Bacterial Type Strains, Phase II (KMG-II): from individual species to whole genera.</title>
        <authorList>
            <person name="Goeker M."/>
        </authorList>
    </citation>
    <scope>NUCLEOTIDE SEQUENCE [LARGE SCALE GENOMIC DNA]</scope>
    <source>
        <strain evidence="12 13">DSM 27372</strain>
    </source>
</reference>
<keyword evidence="7" id="KW-0653">Protein transport</keyword>
<evidence type="ECO:0000259" key="11">
    <source>
        <dbReference type="PROSITE" id="PS52015"/>
    </source>
</evidence>
<evidence type="ECO:0000256" key="2">
    <source>
        <dbReference type="ARBA" id="ARBA00006555"/>
    </source>
</evidence>
<keyword evidence="10" id="KW-0732">Signal</keyword>
<dbReference type="GO" id="GO:0031992">
    <property type="term" value="F:energy transducer activity"/>
    <property type="evidence" value="ECO:0007669"/>
    <property type="project" value="TreeGrafter"/>
</dbReference>
<keyword evidence="3" id="KW-0813">Transport</keyword>
<evidence type="ECO:0000256" key="5">
    <source>
        <dbReference type="ARBA" id="ARBA00022519"/>
    </source>
</evidence>
<organism evidence="12 13">
    <name type="scientific">Pedobacter nutrimenti</name>
    <dbReference type="NCBI Taxonomy" id="1241337"/>
    <lineage>
        <taxon>Bacteria</taxon>
        <taxon>Pseudomonadati</taxon>
        <taxon>Bacteroidota</taxon>
        <taxon>Sphingobacteriia</taxon>
        <taxon>Sphingobacteriales</taxon>
        <taxon>Sphingobacteriaceae</taxon>
        <taxon>Pedobacter</taxon>
    </lineage>
</organism>
<evidence type="ECO:0000256" key="3">
    <source>
        <dbReference type="ARBA" id="ARBA00022448"/>
    </source>
</evidence>
<dbReference type="PANTHER" id="PTHR33446:SF2">
    <property type="entry name" value="PROTEIN TONB"/>
    <property type="match status" value="1"/>
</dbReference>
<evidence type="ECO:0000256" key="7">
    <source>
        <dbReference type="ARBA" id="ARBA00022927"/>
    </source>
</evidence>
<evidence type="ECO:0000256" key="6">
    <source>
        <dbReference type="ARBA" id="ARBA00022692"/>
    </source>
</evidence>
<evidence type="ECO:0000313" key="12">
    <source>
        <dbReference type="EMBL" id="PYF74054.1"/>
    </source>
</evidence>
<evidence type="ECO:0000256" key="8">
    <source>
        <dbReference type="ARBA" id="ARBA00022989"/>
    </source>
</evidence>
<evidence type="ECO:0000256" key="9">
    <source>
        <dbReference type="ARBA" id="ARBA00023136"/>
    </source>
</evidence>
<evidence type="ECO:0000313" key="13">
    <source>
        <dbReference type="Proteomes" id="UP000248198"/>
    </source>
</evidence>
<evidence type="ECO:0000256" key="1">
    <source>
        <dbReference type="ARBA" id="ARBA00004383"/>
    </source>
</evidence>
<dbReference type="Pfam" id="PF03544">
    <property type="entry name" value="TonB_C"/>
    <property type="match status" value="1"/>
</dbReference>
<keyword evidence="8" id="KW-1133">Transmembrane helix</keyword>
<proteinExistence type="inferred from homology"/>
<evidence type="ECO:0000256" key="4">
    <source>
        <dbReference type="ARBA" id="ARBA00022475"/>
    </source>
</evidence>
<dbReference type="SUPFAM" id="SSF74653">
    <property type="entry name" value="TolA/TonB C-terminal domain"/>
    <property type="match status" value="1"/>
</dbReference>
<protein>
    <submittedName>
        <fullName evidence="12">TonB family protein</fullName>
    </submittedName>
</protein>
<dbReference type="Proteomes" id="UP000248198">
    <property type="component" value="Unassembled WGS sequence"/>
</dbReference>
<feature type="signal peptide" evidence="10">
    <location>
        <begin position="1"/>
        <end position="22"/>
    </location>
</feature>
<comment type="subcellular location">
    <subcellularLocation>
        <location evidence="1">Cell inner membrane</location>
        <topology evidence="1">Single-pass membrane protein</topology>
        <orientation evidence="1">Periplasmic side</orientation>
    </subcellularLocation>
</comment>
<feature type="chain" id="PRO_5016340809" evidence="10">
    <location>
        <begin position="23"/>
        <end position="243"/>
    </location>
</feature>
<evidence type="ECO:0000256" key="10">
    <source>
        <dbReference type="SAM" id="SignalP"/>
    </source>
</evidence>
<name>A0A318UCF1_9SPHI</name>
<dbReference type="GO" id="GO:0055085">
    <property type="term" value="P:transmembrane transport"/>
    <property type="evidence" value="ECO:0007669"/>
    <property type="project" value="InterPro"/>
</dbReference>
<accession>A0A318UCF1</accession>
<dbReference type="PROSITE" id="PS52015">
    <property type="entry name" value="TONB_CTD"/>
    <property type="match status" value="1"/>
</dbReference>
<dbReference type="InterPro" id="IPR006260">
    <property type="entry name" value="TonB/TolA_C"/>
</dbReference>
<dbReference type="Gene3D" id="3.30.1150.10">
    <property type="match status" value="1"/>
</dbReference>
<dbReference type="Gene3D" id="3.90.930.1">
    <property type="match status" value="1"/>
</dbReference>
<keyword evidence="6" id="KW-0812">Transmembrane</keyword>
<dbReference type="EMBL" id="QKLU01000004">
    <property type="protein sequence ID" value="PYF74054.1"/>
    <property type="molecule type" value="Genomic_DNA"/>
</dbReference>
<dbReference type="OrthoDB" id="9812355at2"/>
<dbReference type="InterPro" id="IPR037682">
    <property type="entry name" value="TonB_C"/>
</dbReference>
<comment type="caution">
    <text evidence="12">The sequence shown here is derived from an EMBL/GenBank/DDBJ whole genome shotgun (WGS) entry which is preliminary data.</text>
</comment>